<evidence type="ECO:0000256" key="4">
    <source>
        <dbReference type="ARBA" id="ARBA00022679"/>
    </source>
</evidence>
<dbReference type="PROSITE" id="PS00606">
    <property type="entry name" value="KS3_1"/>
    <property type="match status" value="1"/>
</dbReference>
<feature type="region of interest" description="Disordered" evidence="5">
    <location>
        <begin position="1007"/>
        <end position="1027"/>
    </location>
</feature>
<dbReference type="InterPro" id="IPR020841">
    <property type="entry name" value="PKS_Beta-ketoAc_synthase_dom"/>
</dbReference>
<dbReference type="InterPro" id="IPR018201">
    <property type="entry name" value="Ketoacyl_synth_AS"/>
</dbReference>
<accession>A0ABP0M2A7</accession>
<evidence type="ECO:0000313" key="8">
    <source>
        <dbReference type="Proteomes" id="UP001642464"/>
    </source>
</evidence>
<keyword evidence="8" id="KW-1185">Reference proteome</keyword>
<keyword evidence="3" id="KW-0436">Ligase</keyword>
<dbReference type="Proteomes" id="UP001642464">
    <property type="component" value="Unassembled WGS sequence"/>
</dbReference>
<dbReference type="Pfam" id="PF00109">
    <property type="entry name" value="ketoacyl-synt"/>
    <property type="match status" value="1"/>
</dbReference>
<reference evidence="7 8" key="1">
    <citation type="submission" date="2024-02" db="EMBL/GenBank/DDBJ databases">
        <authorList>
            <person name="Chen Y."/>
            <person name="Shah S."/>
            <person name="Dougan E. K."/>
            <person name="Thang M."/>
            <person name="Chan C."/>
        </authorList>
    </citation>
    <scope>NUCLEOTIDE SEQUENCE [LARGE SCALE GENOMIC DNA]</scope>
</reference>
<dbReference type="EMBL" id="CAXAMM010018890">
    <property type="protein sequence ID" value="CAK9044405.1"/>
    <property type="molecule type" value="Genomic_DNA"/>
</dbReference>
<protein>
    <submittedName>
        <fullName evidence="7">PKS-NRPS hybrid synthetase swnK (Swainsonine biosynthesis gene cluster protein K)</fullName>
    </submittedName>
</protein>
<comment type="caution">
    <text evidence="7">The sequence shown here is derived from an EMBL/GenBank/DDBJ whole genome shotgun (WGS) entry which is preliminary data.</text>
</comment>
<dbReference type="InterPro" id="IPR020845">
    <property type="entry name" value="AMP-binding_CS"/>
</dbReference>
<sequence length="1504" mass="166350">MDWLSRCLDKPQEELRTLLSESLGQCASSRSWVLVRAGLCKATNTSSVPELIELSDWTLNDILELYQSFRRDEVIFSDPLRNGHLQTSSAPLLPMQQSYVIGRQDATLGPCQIYTEEIGADCSFQLDCMEDAAVARSRWHRPLPKDRFWALGASEGRAEAVRLHLVGDMTFLDARSWMLVLRKVAKEYTEYQLDPSHDVASTAPCLESKFFGFCMEPEGAGQAKSFGRLSARLDASAWERLKAKAREWKVQPTAFLLTYFQDALDRSCTDSSFTLTATVTRRPPELQDCLGEFTNVALLHSDLKDLTESRESRANDLQKQIFQQIDLDQPTGLQIMRLWRQVRQEEVTLPVVFTSLLEVLEPIGIGEEVPIIDFQQTQTPTVRLDVQVYEASGELRWNFDYDERWLTEDVVQEVMSSFEEVGAGSAIALICPELKLTYSDLRKAVRILANDLGKPCPAGSRVAILMAKGWEQVVACLAVLKAACAYVPLEISDPRRDQVLDQARCSVVLISNDRLQSELESKEVSCLQVTKSLLEREEEGLEGFQQPTPSDAAYIIFTSGSTGAPKGVVISHESAANTCISINTLVHMSKDDNVLALSNLNFDLSVYDIFGTLAAGASLVMCWPDQLSNYRDLRKIVQEQHVTIWNSVPQRFRLLLHEWNEKDYLPIRVALISGDSIHTSFARKAEAACETMNVLQCFPQTRFIALGGATEASIWSNFHEFREDSPDLPLVPYGKALENQSIYVLDRHMRVCPPHVVGEIYIGGQGLAKEYLNDKEKTANSFQDHRALGRLYRTGDEGQYLPNREIRILGRKDDQVKVNGFRVELVEIERKAEEKLSENGERAFVAAKREGLGVELRGFLYLKQADEQKQTTRDVVKQYVEDSLPRHMWPTTWTFIAEIPMSGNGKVLREKLLRINGAKDLPGHSTSRILKPGIPTASEDILLEVAKNVLKVDLRLRDNLVEHGMNSIRMLIFQRKVRTKLKVQIPSHAVFDHPTIAQMAKHFFGESTDAPSLSSRETEELTQPGSSEPLAVSAVASRLPCRLDQLANGVNCVARIPLTRFDVEEYGADEPAMGTYAKHGAFVSAVERFDHKFFNIAWDEASSMDPQQRLALEAGAHALWKAGSDRQSSDIGVYVGQMNYDRMVATEAPAPYGSTGVAPSITANRISFVHDLRGPSLVVDTACSASLVAVDVARQRGGEALVLGVHVLLTPDMYLHACKVRMLSPSGRCATFDESADGFVRGEGVAALFLSRRPLPKPCLLGTSSNQNGASAGLTKPRCEAQKALIDKGLGAAKVKGCHVLVHELHGTGTPLGDPLELEAIRARFGESIVLQALKTNVGNLEGSAGIAGLLKQVALCGQVGHIATPNLHLRQLNPEVRLAKDAKPVLESMPYVSPSISTNCAAGESKRIFSVSSFGFGGSNAFALVQAAQSDARVEMFSNVSKTLVDSRAFFPAPSAPLPRECLLQRAEWMTLQGVRPPLDFQDNFQADGVQILTLPDACLPPL</sequence>
<dbReference type="PROSITE" id="PS52004">
    <property type="entry name" value="KS3_2"/>
    <property type="match status" value="1"/>
</dbReference>
<name>A0ABP0M2A7_9DINO</name>
<dbReference type="InterPro" id="IPR014031">
    <property type="entry name" value="Ketoacyl_synth_C"/>
</dbReference>
<dbReference type="SUPFAM" id="SSF47336">
    <property type="entry name" value="ACP-like"/>
    <property type="match status" value="1"/>
</dbReference>
<feature type="compositionally biased region" description="Polar residues" evidence="5">
    <location>
        <begin position="1009"/>
        <end position="1026"/>
    </location>
</feature>
<proteinExistence type="predicted"/>
<keyword evidence="1" id="KW-0596">Phosphopantetheine</keyword>
<dbReference type="InterPro" id="IPR009081">
    <property type="entry name" value="PP-bd_ACP"/>
</dbReference>
<dbReference type="Pfam" id="PF00501">
    <property type="entry name" value="AMP-binding"/>
    <property type="match status" value="1"/>
</dbReference>
<feature type="domain" description="Ketosynthase family 3 (KS3)" evidence="6">
    <location>
        <begin position="1018"/>
        <end position="1428"/>
    </location>
</feature>
<dbReference type="CDD" id="cd00833">
    <property type="entry name" value="PKS"/>
    <property type="match status" value="1"/>
</dbReference>
<dbReference type="Gene3D" id="1.10.1200.10">
    <property type="entry name" value="ACP-like"/>
    <property type="match status" value="1"/>
</dbReference>
<dbReference type="Gene3D" id="3.30.559.30">
    <property type="entry name" value="Nonribosomal peptide synthetase, condensation domain"/>
    <property type="match status" value="1"/>
</dbReference>
<dbReference type="NCBIfam" id="TIGR01733">
    <property type="entry name" value="AA-adenyl-dom"/>
    <property type="match status" value="1"/>
</dbReference>
<dbReference type="SMART" id="SM00825">
    <property type="entry name" value="PKS_KS"/>
    <property type="match status" value="1"/>
</dbReference>
<dbReference type="Pfam" id="PF02801">
    <property type="entry name" value="Ketoacyl-synt_C"/>
    <property type="match status" value="1"/>
</dbReference>
<dbReference type="InterPro" id="IPR010071">
    <property type="entry name" value="AA_adenyl_dom"/>
</dbReference>
<keyword evidence="2" id="KW-0597">Phosphoprotein</keyword>
<dbReference type="Pfam" id="PF00550">
    <property type="entry name" value="PP-binding"/>
    <property type="match status" value="1"/>
</dbReference>
<evidence type="ECO:0000256" key="1">
    <source>
        <dbReference type="ARBA" id="ARBA00022450"/>
    </source>
</evidence>
<dbReference type="InterPro" id="IPR020806">
    <property type="entry name" value="PKS_PP-bd"/>
</dbReference>
<evidence type="ECO:0000259" key="6">
    <source>
        <dbReference type="PROSITE" id="PS52004"/>
    </source>
</evidence>
<dbReference type="Gene3D" id="3.30.300.30">
    <property type="match status" value="1"/>
</dbReference>
<evidence type="ECO:0000256" key="2">
    <source>
        <dbReference type="ARBA" id="ARBA00022553"/>
    </source>
</evidence>
<dbReference type="SUPFAM" id="SSF56801">
    <property type="entry name" value="Acetyl-CoA synthetase-like"/>
    <property type="match status" value="1"/>
</dbReference>
<organism evidence="7 8">
    <name type="scientific">Durusdinium trenchii</name>
    <dbReference type="NCBI Taxonomy" id="1381693"/>
    <lineage>
        <taxon>Eukaryota</taxon>
        <taxon>Sar</taxon>
        <taxon>Alveolata</taxon>
        <taxon>Dinophyceae</taxon>
        <taxon>Suessiales</taxon>
        <taxon>Symbiodiniaceae</taxon>
        <taxon>Durusdinium</taxon>
    </lineage>
</organism>
<dbReference type="InterPro" id="IPR014030">
    <property type="entry name" value="Ketoacyl_synth_N"/>
</dbReference>
<dbReference type="PROSITE" id="PS00455">
    <property type="entry name" value="AMP_BINDING"/>
    <property type="match status" value="1"/>
</dbReference>
<evidence type="ECO:0000256" key="3">
    <source>
        <dbReference type="ARBA" id="ARBA00022598"/>
    </source>
</evidence>
<dbReference type="InterPro" id="IPR042099">
    <property type="entry name" value="ANL_N_sf"/>
</dbReference>
<gene>
    <name evidence="7" type="ORF">SCF082_LOCUS25220</name>
</gene>
<dbReference type="InterPro" id="IPR016039">
    <property type="entry name" value="Thiolase-like"/>
</dbReference>
<dbReference type="Gene3D" id="3.40.47.10">
    <property type="match status" value="1"/>
</dbReference>
<dbReference type="InterPro" id="IPR036736">
    <property type="entry name" value="ACP-like_sf"/>
</dbReference>
<dbReference type="PANTHER" id="PTHR45527">
    <property type="entry name" value="NONRIBOSOMAL PEPTIDE SYNTHETASE"/>
    <property type="match status" value="1"/>
</dbReference>
<dbReference type="PANTHER" id="PTHR45527:SF10">
    <property type="entry name" value="PYOCHELIN SYNTHASE PCHF"/>
    <property type="match status" value="1"/>
</dbReference>
<evidence type="ECO:0000256" key="5">
    <source>
        <dbReference type="SAM" id="MobiDB-lite"/>
    </source>
</evidence>
<dbReference type="SUPFAM" id="SSF52777">
    <property type="entry name" value="CoA-dependent acyltransferases"/>
    <property type="match status" value="1"/>
</dbReference>
<dbReference type="SUPFAM" id="SSF53901">
    <property type="entry name" value="Thiolase-like"/>
    <property type="match status" value="1"/>
</dbReference>
<keyword evidence="4" id="KW-0808">Transferase</keyword>
<dbReference type="InterPro" id="IPR000873">
    <property type="entry name" value="AMP-dep_synth/lig_dom"/>
</dbReference>
<dbReference type="InterPro" id="IPR045851">
    <property type="entry name" value="AMP-bd_C_sf"/>
</dbReference>
<evidence type="ECO:0000313" key="7">
    <source>
        <dbReference type="EMBL" id="CAK9044405.1"/>
    </source>
</evidence>
<dbReference type="Gene3D" id="3.40.50.12780">
    <property type="entry name" value="N-terminal domain of ligase-like"/>
    <property type="match status" value="1"/>
</dbReference>
<dbReference type="SMART" id="SM00823">
    <property type="entry name" value="PKS_PP"/>
    <property type="match status" value="1"/>
</dbReference>